<sequence>MDYFNVYLPYADDKLTLDLADDPELRPIAAEFLVRYVDDTGPFKEVLAPMSSEGPVRMGRDRIWYGSAPTNFEFKYTVEKRGQRLWLILESKYIRLEMIKLYAKVGDIRESFVKAPVKEYSVERLSELAKKYEELKQRQSGRAVEQDSGTGISR</sequence>
<comment type="caution">
    <text evidence="1">The sequence shown here is derived from an EMBL/GenBank/DDBJ whole genome shotgun (WGS) entry which is preliminary data.</text>
</comment>
<gene>
    <name evidence="1" type="ORF">SDC9_155352</name>
</gene>
<accession>A0A645F377</accession>
<dbReference type="EMBL" id="VSSQ01054093">
    <property type="protein sequence ID" value="MPN08076.1"/>
    <property type="molecule type" value="Genomic_DNA"/>
</dbReference>
<dbReference type="AlphaFoldDB" id="A0A645F377"/>
<evidence type="ECO:0000313" key="1">
    <source>
        <dbReference type="EMBL" id="MPN08076.1"/>
    </source>
</evidence>
<proteinExistence type="predicted"/>
<name>A0A645F377_9ZZZZ</name>
<organism evidence="1">
    <name type="scientific">bioreactor metagenome</name>
    <dbReference type="NCBI Taxonomy" id="1076179"/>
    <lineage>
        <taxon>unclassified sequences</taxon>
        <taxon>metagenomes</taxon>
        <taxon>ecological metagenomes</taxon>
    </lineage>
</organism>
<protein>
    <submittedName>
        <fullName evidence="1">Uncharacterized protein</fullName>
    </submittedName>
</protein>
<reference evidence="1" key="1">
    <citation type="submission" date="2019-08" db="EMBL/GenBank/DDBJ databases">
        <authorList>
            <person name="Kucharzyk K."/>
            <person name="Murdoch R.W."/>
            <person name="Higgins S."/>
            <person name="Loffler F."/>
        </authorList>
    </citation>
    <scope>NUCLEOTIDE SEQUENCE</scope>
</reference>